<accession>X1GSK8</accession>
<gene>
    <name evidence="1" type="ORF">S03H2_35260</name>
</gene>
<dbReference type="SUPFAM" id="SSF51011">
    <property type="entry name" value="Glycosyl hydrolase domain"/>
    <property type="match status" value="1"/>
</dbReference>
<comment type="caution">
    <text evidence="1">The sequence shown here is derived from an EMBL/GenBank/DDBJ whole genome shotgun (WGS) entry which is preliminary data.</text>
</comment>
<evidence type="ECO:0008006" key="2">
    <source>
        <dbReference type="Google" id="ProtNLM"/>
    </source>
</evidence>
<evidence type="ECO:0000313" key="1">
    <source>
        <dbReference type="EMBL" id="GAH47860.1"/>
    </source>
</evidence>
<organism evidence="1">
    <name type="scientific">marine sediment metagenome</name>
    <dbReference type="NCBI Taxonomy" id="412755"/>
    <lineage>
        <taxon>unclassified sequences</taxon>
        <taxon>metagenomes</taxon>
        <taxon>ecological metagenomes</taxon>
    </lineage>
</organism>
<dbReference type="Gene3D" id="3.20.20.80">
    <property type="entry name" value="Glycosidases"/>
    <property type="match status" value="1"/>
</dbReference>
<reference evidence="1" key="1">
    <citation type="journal article" date="2014" name="Front. Microbiol.">
        <title>High frequency of phylogenetically diverse reductive dehalogenase-homologous genes in deep subseafloor sedimentary metagenomes.</title>
        <authorList>
            <person name="Kawai M."/>
            <person name="Futagami T."/>
            <person name="Toyoda A."/>
            <person name="Takaki Y."/>
            <person name="Nishi S."/>
            <person name="Hori S."/>
            <person name="Arai W."/>
            <person name="Tsubouchi T."/>
            <person name="Morono Y."/>
            <person name="Uchiyama I."/>
            <person name="Ito T."/>
            <person name="Fujiyama A."/>
            <person name="Inagaki F."/>
            <person name="Takami H."/>
        </authorList>
    </citation>
    <scope>NUCLEOTIDE SEQUENCE</scope>
    <source>
        <strain evidence="1">Expedition CK06-06</strain>
    </source>
</reference>
<name>X1GSK8_9ZZZZ</name>
<proteinExistence type="predicted"/>
<dbReference type="EMBL" id="BARU01021551">
    <property type="protein sequence ID" value="GAH47860.1"/>
    <property type="molecule type" value="Genomic_DNA"/>
</dbReference>
<sequence>ENYLEGVEKTGQKRTINRKKLQFDKLKEDLANSDSREHKIFTEFMKLINKRKYEKAFHPNGKQEVLFLKRGIFSLLRTSPDGKEKIIALHNATDNIQKFCFTKNQYGLSKKEYFDIISEKTINIEKISLTPYQIIWLKIY</sequence>
<protein>
    <recommendedName>
        <fullName evidence="2">Maltogenic Amylase C-terminal domain-containing protein</fullName>
    </recommendedName>
</protein>
<dbReference type="AlphaFoldDB" id="X1GSK8"/>
<dbReference type="InterPro" id="IPR013780">
    <property type="entry name" value="Glyco_hydro_b"/>
</dbReference>
<dbReference type="Gene3D" id="2.60.40.1180">
    <property type="entry name" value="Golgi alpha-mannosidase II"/>
    <property type="match status" value="1"/>
</dbReference>
<feature type="non-terminal residue" evidence="1">
    <location>
        <position position="1"/>
    </location>
</feature>